<reference evidence="5" key="1">
    <citation type="submission" date="2022-03" db="EMBL/GenBank/DDBJ databases">
        <title>Draft genome sequence of Aduncisulcus paluster, a free-living microaerophilic Fornicata.</title>
        <authorList>
            <person name="Yuyama I."/>
            <person name="Kume K."/>
            <person name="Tamura T."/>
            <person name="Inagaki Y."/>
            <person name="Hashimoto T."/>
        </authorList>
    </citation>
    <scope>NUCLEOTIDE SEQUENCE</scope>
    <source>
        <strain evidence="5">NY0171</strain>
    </source>
</reference>
<evidence type="ECO:0000256" key="2">
    <source>
        <dbReference type="PROSITE-ProRule" id="PRU00284"/>
    </source>
</evidence>
<sequence length="249" mass="26446">MAGFANSLTNSAQEGQTLATETTNSMDEINEQVTSINEAIKVIDQIAFQTNILSLNAAVEAATAGEAGKGFAVVAQEVRNLAARSAEAANEIKSLVENATEKANNGKNIADKMIHGYTGLSSNISKTLELITDVESASKEQQSAIIQINDAISSLDKQTQENASIASQTHTVAVQTDNIAKLVVSDANEKEFSGKDSVKAKESTSTPHSTPKMIEKSPKVVEKKTITSTTNKNIKPIVSNSSDDEWASF</sequence>
<organism evidence="5 6">
    <name type="scientific">Aduncisulcus paluster</name>
    <dbReference type="NCBI Taxonomy" id="2918883"/>
    <lineage>
        <taxon>Eukaryota</taxon>
        <taxon>Metamonada</taxon>
        <taxon>Carpediemonas-like organisms</taxon>
        <taxon>Aduncisulcus</taxon>
    </lineage>
</organism>
<dbReference type="Proteomes" id="UP001057375">
    <property type="component" value="Unassembled WGS sequence"/>
</dbReference>
<proteinExistence type="predicted"/>
<accession>A0ABQ5JYZ6</accession>
<comment type="caution">
    <text evidence="5">The sequence shown here is derived from an EMBL/GenBank/DDBJ whole genome shotgun (WGS) entry which is preliminary data.</text>
</comment>
<dbReference type="PANTHER" id="PTHR43531">
    <property type="entry name" value="PROTEIN ICFG"/>
    <property type="match status" value="1"/>
</dbReference>
<dbReference type="PANTHER" id="PTHR43531:SF11">
    <property type="entry name" value="METHYL-ACCEPTING CHEMOTAXIS PROTEIN 3"/>
    <property type="match status" value="1"/>
</dbReference>
<evidence type="ECO:0000256" key="1">
    <source>
        <dbReference type="ARBA" id="ARBA00022500"/>
    </source>
</evidence>
<dbReference type="EMBL" id="BQXS01006843">
    <property type="protein sequence ID" value="GKT22989.1"/>
    <property type="molecule type" value="Genomic_DNA"/>
</dbReference>
<feature type="compositionally biased region" description="Low complexity" evidence="3">
    <location>
        <begin position="226"/>
        <end position="235"/>
    </location>
</feature>
<dbReference type="SUPFAM" id="SSF58104">
    <property type="entry name" value="Methyl-accepting chemotaxis protein (MCP) signaling domain"/>
    <property type="match status" value="1"/>
</dbReference>
<dbReference type="InterPro" id="IPR004089">
    <property type="entry name" value="MCPsignal_dom"/>
</dbReference>
<name>A0ABQ5JYZ6_9EUKA</name>
<dbReference type="PROSITE" id="PS50111">
    <property type="entry name" value="CHEMOTAXIS_TRANSDUC_2"/>
    <property type="match status" value="1"/>
</dbReference>
<feature type="region of interest" description="Disordered" evidence="3">
    <location>
        <begin position="191"/>
        <end position="249"/>
    </location>
</feature>
<keyword evidence="6" id="KW-1185">Reference proteome</keyword>
<feature type="region of interest" description="Disordered" evidence="3">
    <location>
        <begin position="1"/>
        <end position="25"/>
    </location>
</feature>
<feature type="domain" description="Methyl-accepting transducer" evidence="4">
    <location>
        <begin position="1"/>
        <end position="177"/>
    </location>
</feature>
<protein>
    <submittedName>
        <fullName evidence="5">PAS domain S-box protein</fullName>
    </submittedName>
</protein>
<evidence type="ECO:0000256" key="3">
    <source>
        <dbReference type="SAM" id="MobiDB-lite"/>
    </source>
</evidence>
<keyword evidence="1" id="KW-0145">Chemotaxis</keyword>
<dbReference type="Gene3D" id="1.10.287.950">
    <property type="entry name" value="Methyl-accepting chemotaxis protein"/>
    <property type="match status" value="1"/>
</dbReference>
<dbReference type="SMART" id="SM00283">
    <property type="entry name" value="MA"/>
    <property type="match status" value="1"/>
</dbReference>
<evidence type="ECO:0000313" key="6">
    <source>
        <dbReference type="Proteomes" id="UP001057375"/>
    </source>
</evidence>
<feature type="compositionally biased region" description="Basic and acidic residues" evidence="3">
    <location>
        <begin position="191"/>
        <end position="202"/>
    </location>
</feature>
<feature type="compositionally biased region" description="Basic and acidic residues" evidence="3">
    <location>
        <begin position="213"/>
        <end position="225"/>
    </location>
</feature>
<gene>
    <name evidence="5" type="ORF">ADUPG1_004526</name>
</gene>
<evidence type="ECO:0000259" key="4">
    <source>
        <dbReference type="PROSITE" id="PS50111"/>
    </source>
</evidence>
<evidence type="ECO:0000313" key="5">
    <source>
        <dbReference type="EMBL" id="GKT22989.1"/>
    </source>
</evidence>
<dbReference type="Pfam" id="PF00015">
    <property type="entry name" value="MCPsignal"/>
    <property type="match status" value="1"/>
</dbReference>
<keyword evidence="2" id="KW-0807">Transducer</keyword>
<dbReference type="InterPro" id="IPR051310">
    <property type="entry name" value="MCP_chemotaxis"/>
</dbReference>